<gene>
    <name evidence="1" type="ORF">NDU88_007116</name>
</gene>
<accession>A0AAV7QQM2</accession>
<evidence type="ECO:0000313" key="2">
    <source>
        <dbReference type="Proteomes" id="UP001066276"/>
    </source>
</evidence>
<keyword evidence="2" id="KW-1185">Reference proteome</keyword>
<dbReference type="AlphaFoldDB" id="A0AAV7QQM2"/>
<dbReference type="Proteomes" id="UP001066276">
    <property type="component" value="Chromosome 6"/>
</dbReference>
<proteinExistence type="predicted"/>
<organism evidence="1 2">
    <name type="scientific">Pleurodeles waltl</name>
    <name type="common">Iberian ribbed newt</name>
    <dbReference type="NCBI Taxonomy" id="8319"/>
    <lineage>
        <taxon>Eukaryota</taxon>
        <taxon>Metazoa</taxon>
        <taxon>Chordata</taxon>
        <taxon>Craniata</taxon>
        <taxon>Vertebrata</taxon>
        <taxon>Euteleostomi</taxon>
        <taxon>Amphibia</taxon>
        <taxon>Batrachia</taxon>
        <taxon>Caudata</taxon>
        <taxon>Salamandroidea</taxon>
        <taxon>Salamandridae</taxon>
        <taxon>Pleurodelinae</taxon>
        <taxon>Pleurodeles</taxon>
    </lineage>
</organism>
<protein>
    <submittedName>
        <fullName evidence="1">Uncharacterized protein</fullName>
    </submittedName>
</protein>
<dbReference type="EMBL" id="JANPWB010000010">
    <property type="protein sequence ID" value="KAJ1140778.1"/>
    <property type="molecule type" value="Genomic_DNA"/>
</dbReference>
<evidence type="ECO:0000313" key="1">
    <source>
        <dbReference type="EMBL" id="KAJ1140778.1"/>
    </source>
</evidence>
<comment type="caution">
    <text evidence="1">The sequence shown here is derived from an EMBL/GenBank/DDBJ whole genome shotgun (WGS) entry which is preliminary data.</text>
</comment>
<sequence length="102" mass="11323">MGKLAKKWKQAAKCHPGVREDDGTSLSEGLSTVVEGPTLQDILQSITSTREALETKIDTLGAKFGILQDDHRRLAERITNVEWTLPEIPPELSNIKERLTTV</sequence>
<name>A0AAV7QQM2_PLEWA</name>
<reference evidence="1" key="1">
    <citation type="journal article" date="2022" name="bioRxiv">
        <title>Sequencing and chromosome-scale assembly of the giantPleurodeles waltlgenome.</title>
        <authorList>
            <person name="Brown T."/>
            <person name="Elewa A."/>
            <person name="Iarovenko S."/>
            <person name="Subramanian E."/>
            <person name="Araus A.J."/>
            <person name="Petzold A."/>
            <person name="Susuki M."/>
            <person name="Suzuki K.-i.T."/>
            <person name="Hayashi T."/>
            <person name="Toyoda A."/>
            <person name="Oliveira C."/>
            <person name="Osipova E."/>
            <person name="Leigh N.D."/>
            <person name="Simon A."/>
            <person name="Yun M.H."/>
        </authorList>
    </citation>
    <scope>NUCLEOTIDE SEQUENCE</scope>
    <source>
        <strain evidence="1">20211129_DDA</strain>
        <tissue evidence="1">Liver</tissue>
    </source>
</reference>